<keyword evidence="4" id="KW-1185">Reference proteome</keyword>
<evidence type="ECO:0000256" key="1">
    <source>
        <dbReference type="SAM" id="SignalP"/>
    </source>
</evidence>
<dbReference type="VEuPathDB" id="VectorBase:LLOJ001567"/>
<sequence>MRPALIPLFLLGGFCVAVFATSDTLNEREDGYSLNSLLPPSGSRNAVPLRDLEPLEQLVDKKADRYVFGLGRRSDPYAAAAESSGGTIKRLPMYNFGLGKRARPYAFGLGKRSGDDDEYQDAVDAYESWPVMYPIGEKSDALDIKRGRPYSFGLGKRYMSKNTDPVERRSASRYNFGLESISSHYNRMRPALIPLFLLGGFCVAVFATSDTLNEREDGYSLNSLLPPSGSRNAVPLRDLEPLEQLVDKKADRYVFGLGRRSDPYAAAAESSGGTIKRLPMYNFGLGKRARPYAFGLGKRSGDDDEYQDAVDAYESWPVMYPIGEKSDALDIKRGRPYSFGLGKRYMSKNADPVERRSASRYNFGLGKR</sequence>
<protein>
    <submittedName>
        <fullName evidence="2">Putative conserved secreted protein</fullName>
    </submittedName>
</protein>
<evidence type="ECO:0000313" key="4">
    <source>
        <dbReference type="Proteomes" id="UP000092461"/>
    </source>
</evidence>
<dbReference type="GO" id="GO:0005184">
    <property type="term" value="F:neuropeptide hormone activity"/>
    <property type="evidence" value="ECO:0007669"/>
    <property type="project" value="InterPro"/>
</dbReference>
<reference evidence="2" key="2">
    <citation type="journal article" date="2020" name="BMC">
        <title>Leishmania infection induces a limited differential gene expression in the sand fly midgut.</title>
        <authorList>
            <person name="Coutinho-Abreu I.V."/>
            <person name="Serafim T.D."/>
            <person name="Meneses C."/>
            <person name="Kamhawi S."/>
            <person name="Oliveira F."/>
            <person name="Valenzuela J.G."/>
        </authorList>
    </citation>
    <scope>NUCLEOTIDE SEQUENCE</scope>
    <source>
        <strain evidence="2">Jacobina</strain>
        <tissue evidence="2">Midgut</tissue>
    </source>
</reference>
<feature type="chain" id="PRO_5044555622" evidence="1">
    <location>
        <begin position="21"/>
        <end position="368"/>
    </location>
</feature>
<organism evidence="3 4">
    <name type="scientific">Lutzomyia longipalpis</name>
    <name type="common">Sand fly</name>
    <dbReference type="NCBI Taxonomy" id="7200"/>
    <lineage>
        <taxon>Eukaryota</taxon>
        <taxon>Metazoa</taxon>
        <taxon>Ecdysozoa</taxon>
        <taxon>Arthropoda</taxon>
        <taxon>Hexapoda</taxon>
        <taxon>Insecta</taxon>
        <taxon>Pterygota</taxon>
        <taxon>Neoptera</taxon>
        <taxon>Endopterygota</taxon>
        <taxon>Diptera</taxon>
        <taxon>Nematocera</taxon>
        <taxon>Psychodoidea</taxon>
        <taxon>Psychodidae</taxon>
        <taxon>Lutzomyia</taxon>
        <taxon>Lutzomyia</taxon>
    </lineage>
</organism>
<keyword evidence="1" id="KW-0732">Signal</keyword>
<name>A0A1B0GHN8_LUTLO</name>
<evidence type="ECO:0000313" key="2">
    <source>
        <dbReference type="EMBL" id="MBC1170712.1"/>
    </source>
</evidence>
<accession>A0A1B0GHN8</accession>
<dbReference type="EMBL" id="GITU01002009">
    <property type="protein sequence ID" value="MBC1170712.1"/>
    <property type="molecule type" value="Transcribed_RNA"/>
</dbReference>
<reference evidence="4" key="1">
    <citation type="submission" date="2012-05" db="EMBL/GenBank/DDBJ databases">
        <title>Whole Genome Assembly of Lutzomyia longipalpis.</title>
        <authorList>
            <person name="Richards S."/>
            <person name="Qu C."/>
            <person name="Dillon R."/>
            <person name="Worley K."/>
            <person name="Scherer S."/>
            <person name="Batterton M."/>
            <person name="Taylor A."/>
            <person name="Hawes A."/>
            <person name="Hernandez B."/>
            <person name="Kovar C."/>
            <person name="Mandapat C."/>
            <person name="Pham C."/>
            <person name="Qu C."/>
            <person name="Jing C."/>
            <person name="Bess C."/>
            <person name="Bandaranaike D."/>
            <person name="Ngo D."/>
            <person name="Ongeri F."/>
            <person name="Arias F."/>
            <person name="Lara F."/>
            <person name="Weissenberger G."/>
            <person name="Kamau G."/>
            <person name="Han H."/>
            <person name="Shen H."/>
            <person name="Dinh H."/>
            <person name="Khalil I."/>
            <person name="Jones J."/>
            <person name="Shafer J."/>
            <person name="Jayaseelan J."/>
            <person name="Quiroz J."/>
            <person name="Blankenburg K."/>
            <person name="Nguyen L."/>
            <person name="Jackson L."/>
            <person name="Francisco L."/>
            <person name="Tang L.-Y."/>
            <person name="Pu L.-L."/>
            <person name="Perales L."/>
            <person name="Lorensuhewa L."/>
            <person name="Munidasa M."/>
            <person name="Coyle M."/>
            <person name="Taylor M."/>
            <person name="Puazo M."/>
            <person name="Firestine M."/>
            <person name="Scheel M."/>
            <person name="Javaid M."/>
            <person name="Wang M."/>
            <person name="Li M."/>
            <person name="Tabassum N."/>
            <person name="Saada N."/>
            <person name="Osuji N."/>
            <person name="Aqrawi P."/>
            <person name="Fu Q."/>
            <person name="Thornton R."/>
            <person name="Raj R."/>
            <person name="Goodspeed R."/>
            <person name="Mata R."/>
            <person name="Najjar R."/>
            <person name="Gubbala S."/>
            <person name="Lee S."/>
            <person name="Denson S."/>
            <person name="Patil S."/>
            <person name="Macmil S."/>
            <person name="Qi S."/>
            <person name="Matskevitch T."/>
            <person name="Palculict T."/>
            <person name="Mathew T."/>
            <person name="Vee V."/>
            <person name="Velamala V."/>
            <person name="Korchina V."/>
            <person name="Cai W."/>
            <person name="Liu W."/>
            <person name="Dai W."/>
            <person name="Zou X."/>
            <person name="Zhu Y."/>
            <person name="Zhang Y."/>
            <person name="Wu Y.-Q."/>
            <person name="Xin Y."/>
            <person name="Nazarath L."/>
            <person name="Kovar C."/>
            <person name="Han Y."/>
            <person name="Muzny D."/>
            <person name="Gibbs R."/>
        </authorList>
    </citation>
    <scope>NUCLEOTIDE SEQUENCE [LARGE SCALE GENOMIC DNA]</scope>
    <source>
        <strain evidence="4">Jacobina</strain>
    </source>
</reference>
<dbReference type="InterPro" id="IPR010276">
    <property type="entry name" value="Allatostatin"/>
</dbReference>
<evidence type="ECO:0000313" key="3">
    <source>
        <dbReference type="EnsemblMetazoa" id="LLOJ001567-PA"/>
    </source>
</evidence>
<dbReference type="EMBL" id="AJWK01005376">
    <property type="status" value="NOT_ANNOTATED_CDS"/>
    <property type="molecule type" value="Genomic_DNA"/>
</dbReference>
<feature type="signal peptide" evidence="1">
    <location>
        <begin position="1"/>
        <end position="20"/>
    </location>
</feature>
<dbReference type="AlphaFoldDB" id="A0A1B0GHN8"/>
<dbReference type="VEuPathDB" id="VectorBase:LLONM1_006547"/>
<dbReference type="Pfam" id="PF05953">
    <property type="entry name" value="Allatostatin"/>
    <property type="match status" value="9"/>
</dbReference>
<dbReference type="EMBL" id="AJWK01005377">
    <property type="status" value="NOT_ANNOTATED_CDS"/>
    <property type="molecule type" value="Genomic_DNA"/>
</dbReference>
<reference evidence="3" key="3">
    <citation type="submission" date="2020-05" db="UniProtKB">
        <authorList>
            <consortium name="EnsemblMetazoa"/>
        </authorList>
    </citation>
    <scope>IDENTIFICATION</scope>
    <source>
        <strain evidence="3">Jacobina</strain>
    </source>
</reference>
<dbReference type="EnsemblMetazoa" id="LLOJ001567-RA">
    <property type="protein sequence ID" value="LLOJ001567-PA"/>
    <property type="gene ID" value="LLOJ001567"/>
</dbReference>
<dbReference type="Proteomes" id="UP000092461">
    <property type="component" value="Unassembled WGS sequence"/>
</dbReference>
<proteinExistence type="predicted"/>